<accession>A0A9W8GLZ0</accession>
<gene>
    <name evidence="1" type="ORF">IWW39_001647</name>
</gene>
<dbReference type="AlphaFoldDB" id="A0A9W8GLZ0"/>
<comment type="caution">
    <text evidence="1">The sequence shown here is derived from an EMBL/GenBank/DDBJ whole genome shotgun (WGS) entry which is preliminary data.</text>
</comment>
<dbReference type="EMBL" id="JANBTX010000030">
    <property type="protein sequence ID" value="KAJ2689185.1"/>
    <property type="molecule type" value="Genomic_DNA"/>
</dbReference>
<evidence type="ECO:0000313" key="2">
    <source>
        <dbReference type="Proteomes" id="UP001151516"/>
    </source>
</evidence>
<evidence type="ECO:0000313" key="1">
    <source>
        <dbReference type="EMBL" id="KAJ2689185.1"/>
    </source>
</evidence>
<dbReference type="OrthoDB" id="5540799at2759"/>
<protein>
    <submittedName>
        <fullName evidence="1">Uncharacterized protein</fullName>
    </submittedName>
</protein>
<organism evidence="1 2">
    <name type="scientific">Coemansia spiralis</name>
    <dbReference type="NCBI Taxonomy" id="417178"/>
    <lineage>
        <taxon>Eukaryota</taxon>
        <taxon>Fungi</taxon>
        <taxon>Fungi incertae sedis</taxon>
        <taxon>Zoopagomycota</taxon>
        <taxon>Kickxellomycotina</taxon>
        <taxon>Kickxellomycetes</taxon>
        <taxon>Kickxellales</taxon>
        <taxon>Kickxellaceae</taxon>
        <taxon>Coemansia</taxon>
    </lineage>
</organism>
<keyword evidence="2" id="KW-1185">Reference proteome</keyword>
<proteinExistence type="predicted"/>
<reference evidence="1" key="1">
    <citation type="submission" date="2022-07" db="EMBL/GenBank/DDBJ databases">
        <title>Phylogenomic reconstructions and comparative analyses of Kickxellomycotina fungi.</title>
        <authorList>
            <person name="Reynolds N.K."/>
            <person name="Stajich J.E."/>
            <person name="Barry K."/>
            <person name="Grigoriev I.V."/>
            <person name="Crous P."/>
            <person name="Smith M.E."/>
        </authorList>
    </citation>
    <scope>NUCLEOTIDE SEQUENCE</scope>
    <source>
        <strain evidence="1">CBS 109367</strain>
    </source>
</reference>
<name>A0A9W8GLZ0_9FUNG</name>
<dbReference type="Proteomes" id="UP001151516">
    <property type="component" value="Unassembled WGS sequence"/>
</dbReference>
<sequence>MAARNVASILESSPALLAKGARAADAMAAFGPPGYMGSSLDSLLPLGSAAVPMPGIALGKPTQHPVHVASDAGEMSILPIAENEPQSQYYVAYGTDENKVLWLQVKVDANGNETLEGHGWKDIPT</sequence>